<dbReference type="EMBL" id="CP000910">
    <property type="protein sequence ID" value="ABY21789.1"/>
    <property type="molecule type" value="Genomic_DNA"/>
</dbReference>
<dbReference type="Proteomes" id="UP000002007">
    <property type="component" value="Chromosome"/>
</dbReference>
<keyword evidence="1" id="KW-0808">Transferase</keyword>
<dbReference type="InterPro" id="IPR029055">
    <property type="entry name" value="Ntn_hydrolases_N"/>
</dbReference>
<keyword evidence="1" id="KW-0012">Acyltransferase</keyword>
<dbReference type="RefSeq" id="WP_012243497.1">
    <property type="nucleotide sequence ID" value="NC_010168.1"/>
</dbReference>
<keyword evidence="2" id="KW-1185">Reference proteome</keyword>
<dbReference type="HOGENOM" id="CLU_3295455_0_0_11"/>
<protein>
    <submittedName>
        <fullName evidence="1">Gamma-glutamyltranspeptidase</fullName>
        <ecNumber evidence="1">2.3.2.2</ecNumber>
    </submittedName>
</protein>
<evidence type="ECO:0000313" key="2">
    <source>
        <dbReference type="Proteomes" id="UP000002007"/>
    </source>
</evidence>
<organism evidence="1 2">
    <name type="scientific">Renibacterium salmoninarum (strain ATCC 33209 / DSM 20767 / JCM 11484 / NBRC 15589 / NCIMB 2235)</name>
    <dbReference type="NCBI Taxonomy" id="288705"/>
    <lineage>
        <taxon>Bacteria</taxon>
        <taxon>Bacillati</taxon>
        <taxon>Actinomycetota</taxon>
        <taxon>Actinomycetes</taxon>
        <taxon>Micrococcales</taxon>
        <taxon>Micrococcaceae</taxon>
        <taxon>Renibacterium</taxon>
    </lineage>
</organism>
<dbReference type="KEGG" id="rsa:RSal33209_0031"/>
<dbReference type="AlphaFoldDB" id="A9WL75"/>
<dbReference type="STRING" id="288705.RSal33209_0031"/>
<dbReference type="EC" id="2.3.2.2" evidence="1"/>
<reference evidence="2" key="1">
    <citation type="journal article" date="2008" name="J. Bacteriol.">
        <title>Genome sequence of the fish pathogen Renibacterium salmoninarum suggests reductive evolution away from an environmental Arthrobacter ancestor.</title>
        <authorList>
            <person name="Wiens G.D."/>
            <person name="Rockey D.D."/>
            <person name="Wu Z."/>
            <person name="Chang J."/>
            <person name="Levy R."/>
            <person name="Crane S."/>
            <person name="Chen D.S."/>
            <person name="Capri G.R."/>
            <person name="Burnett J.R."/>
            <person name="Sudheesh P.S."/>
            <person name="Schipma M.J."/>
            <person name="Burd H."/>
            <person name="Bhattacharyya A."/>
            <person name="Rhodes L.D."/>
            <person name="Kaul R."/>
            <person name="Strom M.S."/>
        </authorList>
    </citation>
    <scope>NUCLEOTIDE SEQUENCE [LARGE SCALE GENOMIC DNA]</scope>
    <source>
        <strain evidence="2">ATCC 33209 / DSM 20767 / JCM 11484 / NBRC 15589 / NCIMB 2235</strain>
    </source>
</reference>
<dbReference type="eggNOG" id="COG0405">
    <property type="taxonomic scope" value="Bacteria"/>
</dbReference>
<gene>
    <name evidence="1" type="ordered locus">RSal33209_0031</name>
</gene>
<accession>A9WL75</accession>
<dbReference type="Pfam" id="PF01019">
    <property type="entry name" value="G_glu_transpept"/>
    <property type="match status" value="1"/>
</dbReference>
<name>A9WL75_RENSM</name>
<dbReference type="GO" id="GO:0103068">
    <property type="term" value="F:leukotriene C4 gamma-glutamyl transferase activity"/>
    <property type="evidence" value="ECO:0007669"/>
    <property type="project" value="UniProtKB-EC"/>
</dbReference>
<evidence type="ECO:0000313" key="1">
    <source>
        <dbReference type="EMBL" id="ABY21789.1"/>
    </source>
</evidence>
<sequence>MKNPELAQTYRTIADKGLAGFYQGEIAQDYSQRRKRASFG</sequence>
<dbReference type="SUPFAM" id="SSF56235">
    <property type="entry name" value="N-terminal nucleophile aminohydrolases (Ntn hydrolases)"/>
    <property type="match status" value="1"/>
</dbReference>
<proteinExistence type="predicted"/>